<feature type="domain" description="F-box" evidence="2">
    <location>
        <begin position="509"/>
        <end position="545"/>
    </location>
</feature>
<reference evidence="3" key="1">
    <citation type="journal article" date="2009" name="Rice">
        <title>De Novo Next Generation Sequencing of Plant Genomes.</title>
        <authorList>
            <person name="Rounsley S."/>
            <person name="Marri P.R."/>
            <person name="Yu Y."/>
            <person name="He R."/>
            <person name="Sisneros N."/>
            <person name="Goicoechea J.L."/>
            <person name="Lee S.J."/>
            <person name="Angelova A."/>
            <person name="Kudrna D."/>
            <person name="Luo M."/>
            <person name="Affourtit J."/>
            <person name="Desany B."/>
            <person name="Knight J."/>
            <person name="Niazi F."/>
            <person name="Egholm M."/>
            <person name="Wing R.A."/>
        </authorList>
    </citation>
    <scope>NUCLEOTIDE SEQUENCE [LARGE SCALE GENOMIC DNA]</scope>
    <source>
        <strain evidence="3">cv. IRGC 105608</strain>
    </source>
</reference>
<dbReference type="eggNOG" id="ENOG502SXR2">
    <property type="taxonomic scope" value="Eukaryota"/>
</dbReference>
<dbReference type="PANTHER" id="PTHR32141:SF45">
    <property type="entry name" value="OS07G0285200 PROTEIN"/>
    <property type="match status" value="1"/>
</dbReference>
<dbReference type="AlphaFoldDB" id="A0A0D3GPN0"/>
<keyword evidence="4" id="KW-1185">Reference proteome</keyword>
<dbReference type="EnsemblPlants" id="OBART07G10300.1">
    <property type="protein sequence ID" value="OBART07G10300.1"/>
    <property type="gene ID" value="OBART07G10300"/>
</dbReference>
<evidence type="ECO:0000313" key="4">
    <source>
        <dbReference type="Proteomes" id="UP000026960"/>
    </source>
</evidence>
<dbReference type="SMART" id="SM00579">
    <property type="entry name" value="FBD"/>
    <property type="match status" value="3"/>
</dbReference>
<dbReference type="STRING" id="65489.A0A0D3GPN0"/>
<dbReference type="Gramene" id="OBART07G10300.1">
    <property type="protein sequence ID" value="OBART07G10300.1"/>
    <property type="gene ID" value="OBART07G10300"/>
</dbReference>
<evidence type="ECO:0000256" key="1">
    <source>
        <dbReference type="SAM" id="MobiDB-lite"/>
    </source>
</evidence>
<dbReference type="SUPFAM" id="SSF81383">
    <property type="entry name" value="F-box domain"/>
    <property type="match status" value="3"/>
</dbReference>
<dbReference type="Pfam" id="PF24758">
    <property type="entry name" value="LRR_At5g56370"/>
    <property type="match status" value="2"/>
</dbReference>
<dbReference type="Proteomes" id="UP000026960">
    <property type="component" value="Chromosome 7"/>
</dbReference>
<organism evidence="3">
    <name type="scientific">Oryza barthii</name>
    <dbReference type="NCBI Taxonomy" id="65489"/>
    <lineage>
        <taxon>Eukaryota</taxon>
        <taxon>Viridiplantae</taxon>
        <taxon>Streptophyta</taxon>
        <taxon>Embryophyta</taxon>
        <taxon>Tracheophyta</taxon>
        <taxon>Spermatophyta</taxon>
        <taxon>Magnoliopsida</taxon>
        <taxon>Liliopsida</taxon>
        <taxon>Poales</taxon>
        <taxon>Poaceae</taxon>
        <taxon>BOP clade</taxon>
        <taxon>Oryzoideae</taxon>
        <taxon>Oryzeae</taxon>
        <taxon>Oryzinae</taxon>
        <taxon>Oryza</taxon>
    </lineage>
</organism>
<dbReference type="HOGENOM" id="CLU_252117_0_0_1"/>
<dbReference type="Pfam" id="PF00646">
    <property type="entry name" value="F-box"/>
    <property type="match status" value="3"/>
</dbReference>
<dbReference type="PROSITE" id="PS50181">
    <property type="entry name" value="FBOX"/>
    <property type="match status" value="2"/>
</dbReference>
<accession>A0A0D3GPN0</accession>
<proteinExistence type="predicted"/>
<dbReference type="InterPro" id="IPR006566">
    <property type="entry name" value="FBD"/>
</dbReference>
<protein>
    <recommendedName>
        <fullName evidence="2">F-box domain-containing protein</fullName>
    </recommendedName>
</protein>
<reference evidence="3" key="2">
    <citation type="submission" date="2015-03" db="UniProtKB">
        <authorList>
            <consortium name="EnsemblPlants"/>
        </authorList>
    </citation>
    <scope>IDENTIFICATION</scope>
</reference>
<evidence type="ECO:0000313" key="3">
    <source>
        <dbReference type="EnsemblPlants" id="OBART07G10300.1"/>
    </source>
</evidence>
<name>A0A0D3GPN0_9ORYZ</name>
<feature type="region of interest" description="Disordered" evidence="1">
    <location>
        <begin position="557"/>
        <end position="601"/>
    </location>
</feature>
<dbReference type="Gene3D" id="1.20.1280.50">
    <property type="match status" value="2"/>
</dbReference>
<dbReference type="PaxDb" id="65489-OBART07G10300.1"/>
<sequence>MEAAAAAAKKRRFGRSTGKGSLGSDGLDHISCLPEAILGEIISLLPTKDAARTQAVSRRWRPLWRSTPLNLDVDSLSTQERKRTMFVSRILASHPGPARRLSLPFFRLRDRYAKLDGWLRSPALADLQELDFSYDIEDEEALYPLPPSALRFAPTLRVVELRTCHFPNGMAPALHFPRLARLTLYRVTISEDTLHGLLSRCSALENLLLVGNFGIRRLRINSPFLRSLGFSASSWEGYRDANFQEVVIEDAPCLERLMPLYPNHGPATIRVIAAPKLEVLGVLSDGISQLHLGTTFFQKMIAVNLTTSIRTVKVLVLDSNGPNLDVVVDFLKCFPCLERLYVVSRPHKVIKNIRSYDPLHPIECMELHLRKVVIRYYEGKRPDVDFAKFFVLNAKVLREMDFCSPSNRNLKWQDNQHRRLSLENKASQVAQFTFKTTSRTRNELTRNRHTHELSMMMASRAKRMEEPRLSTLTTSCLRSARAKAVWKFRHWPALRKVTTSARLRGQQGPDLIGLLPDAILGEIISLLPTKDAARTQAVSHRWRRLWRTAPLNLVADDRLPPRKRIAPPSSPRSSPTTLAPAAASPSATGTPWLTAGSAPAPSPPSRQCIELHLKKVVVRNYGGKWPDVDLVKFFVLNAKVLRQMELGSLPNCNQKWLANQHRRLQLENKASQDAQFTFKKTSWCTPMICRYLTPSTALCVDAASGFGKKRRFERSNSQEPPGSGGLDLISGLPDAILGEIISLLPTKYGARTQLVSRRWRPLWRSAPLNLDVYDLSGQERKRVALASKILAEHPGPARRFFLHCFRLRGRHAKLDGWLRSRALADLRELSFSYEVEREAQAQAYPLPPSALRFAPTLVVLYLSSCGFPDEMPPTLHFPRLKQLTLCSVAISEDAIHGVLSRCPALESLLLQGNFGVRRLRINSASLRSFGFYSKSWGFSSASWNGFAGAELQEVVIEDAPCLERLLPLCLNDGVAAIRVIAAPKLEIMGPLSDGISQLHLGTTIFQEMTAVSLTTSMRSVKVLVLDSDGPNLDAVVDFLSCFPCLERLYIASQPFKVIKNTRRYDPLNPIECIQFHLKKVVIRNYGGRRPDVDFAKFFVLNAKALREMELAGLNNCNQKWLANQHRRLQLEKKASQNAQFTFKTTHTSDFSMNKHTHDLSISDPFDRSL</sequence>
<dbReference type="SUPFAM" id="SSF52047">
    <property type="entry name" value="RNI-like"/>
    <property type="match status" value="2"/>
</dbReference>
<evidence type="ECO:0000259" key="2">
    <source>
        <dbReference type="PROSITE" id="PS50181"/>
    </source>
</evidence>
<dbReference type="Pfam" id="PF08387">
    <property type="entry name" value="FBD"/>
    <property type="match status" value="3"/>
</dbReference>
<dbReference type="InterPro" id="IPR001810">
    <property type="entry name" value="F-box_dom"/>
</dbReference>
<dbReference type="PANTHER" id="PTHR32141">
    <property type="match status" value="1"/>
</dbReference>
<dbReference type="InterPro" id="IPR055302">
    <property type="entry name" value="F-box_dom-containing"/>
</dbReference>
<feature type="domain" description="F-box" evidence="2">
    <location>
        <begin position="27"/>
        <end position="76"/>
    </location>
</feature>
<feature type="region of interest" description="Disordered" evidence="1">
    <location>
        <begin position="1"/>
        <end position="22"/>
    </location>
</feature>
<dbReference type="InterPro" id="IPR032675">
    <property type="entry name" value="LRR_dom_sf"/>
</dbReference>
<dbReference type="SMART" id="SM00256">
    <property type="entry name" value="FBOX"/>
    <property type="match status" value="3"/>
</dbReference>
<dbReference type="CDD" id="cd22160">
    <property type="entry name" value="F-box_AtFBL13-like"/>
    <property type="match status" value="3"/>
</dbReference>
<feature type="compositionally biased region" description="Low complexity" evidence="1">
    <location>
        <begin position="571"/>
        <end position="599"/>
    </location>
</feature>
<dbReference type="InterPro" id="IPR055411">
    <property type="entry name" value="LRR_FXL15/At3g58940/PEG3-like"/>
</dbReference>
<dbReference type="InterPro" id="IPR036047">
    <property type="entry name" value="F-box-like_dom_sf"/>
</dbReference>
<dbReference type="Gene3D" id="3.80.10.10">
    <property type="entry name" value="Ribonuclease Inhibitor"/>
    <property type="match status" value="2"/>
</dbReference>
<dbReference type="InterPro" id="IPR053781">
    <property type="entry name" value="F-box_AtFBL13-like"/>
</dbReference>